<accession>A0A810B9Q1</accession>
<dbReference type="EMBL" id="AP023097">
    <property type="protein sequence ID" value="BCE73296.1"/>
    <property type="molecule type" value="Genomic_DNA"/>
</dbReference>
<sequence length="245" mass="25804">MVMRKRLGMITPSSNSVLEPVTSAMLHGVADVTAHFSRFRVTEIALDAAALSQFDASVMLPAADLLADAKVDAIAWNGTSASWLGIGRDRNLCEAITARTGVPATTSTLACIDAARALGAKRVGLVSPYTDDVQRRIAEVWTEEGIAPRAERHLGLRDNFSFGEVAPATIAGMIRAVAAEGSDAIVILCTNLDGAALAASLERELDIAVLDSVAVTLWRTLSLAGGDIAALAEWGRIFQTMSAIK</sequence>
<name>A0A810B9Q1_9BRAD</name>
<protein>
    <submittedName>
        <fullName evidence="1">Asp/Glu/hydantoin racemase</fullName>
    </submittedName>
</protein>
<evidence type="ECO:0000313" key="1">
    <source>
        <dbReference type="EMBL" id="BCE73296.1"/>
    </source>
</evidence>
<organism evidence="1">
    <name type="scientific">Bradyrhizobium diazoefficiens</name>
    <dbReference type="NCBI Taxonomy" id="1355477"/>
    <lineage>
        <taxon>Bacteria</taxon>
        <taxon>Pseudomonadati</taxon>
        <taxon>Pseudomonadota</taxon>
        <taxon>Alphaproteobacteria</taxon>
        <taxon>Hyphomicrobiales</taxon>
        <taxon>Nitrobacteraceae</taxon>
        <taxon>Bradyrhizobium</taxon>
    </lineage>
</organism>
<dbReference type="InterPro" id="IPR053714">
    <property type="entry name" value="Iso_Racemase_Enz_sf"/>
</dbReference>
<proteinExistence type="predicted"/>
<gene>
    <name evidence="1" type="ORF">XF8B_34070</name>
</gene>
<dbReference type="Pfam" id="PF17645">
    <property type="entry name" value="Amdase"/>
    <property type="match status" value="1"/>
</dbReference>
<reference evidence="1" key="1">
    <citation type="submission" date="2020-05" db="EMBL/GenBank/DDBJ databases">
        <title>Complete genome sequence of Bradyrhizobium diazoefficiens XF8 isolated from soybean nodule.</title>
        <authorList>
            <person name="Noda R."/>
            <person name="Kakizaki K."/>
            <person name="Minamisawa K."/>
        </authorList>
    </citation>
    <scope>NUCLEOTIDE SEQUENCE</scope>
    <source>
        <strain evidence="1">XF8</strain>
    </source>
</reference>
<dbReference type="PANTHER" id="PTHR40267:SF1">
    <property type="entry name" value="BLR3294 PROTEIN"/>
    <property type="match status" value="1"/>
</dbReference>
<dbReference type="Gene3D" id="3.40.50.12500">
    <property type="match status" value="1"/>
</dbReference>
<dbReference type="AlphaFoldDB" id="A0A810B9Q1"/>
<dbReference type="PANTHER" id="PTHR40267">
    <property type="entry name" value="BLR3294 PROTEIN"/>
    <property type="match status" value="1"/>
</dbReference>
<dbReference type="PIRSF" id="PIRSF015736">
    <property type="entry name" value="MI"/>
    <property type="match status" value="1"/>
</dbReference>
<dbReference type="InterPro" id="IPR026286">
    <property type="entry name" value="MaiA/AMDase"/>
</dbReference>